<reference evidence="1" key="1">
    <citation type="journal article" date="2014" name="Int. J. Syst. Evol. Microbiol.">
        <title>Complete genome sequence of Corynebacterium casei LMG S-19264T (=DSM 44701T), isolated from a smear-ripened cheese.</title>
        <authorList>
            <consortium name="US DOE Joint Genome Institute (JGI-PGF)"/>
            <person name="Walter F."/>
            <person name="Albersmeier A."/>
            <person name="Kalinowski J."/>
            <person name="Ruckert C."/>
        </authorList>
    </citation>
    <scope>NUCLEOTIDE SEQUENCE</scope>
    <source>
        <strain evidence="1">CCM 7684</strain>
    </source>
</reference>
<protein>
    <submittedName>
        <fullName evidence="1">Uncharacterized protein</fullName>
    </submittedName>
</protein>
<dbReference type="Proteomes" id="UP000602745">
    <property type="component" value="Unassembled WGS sequence"/>
</dbReference>
<evidence type="ECO:0000313" key="1">
    <source>
        <dbReference type="EMBL" id="GGE38512.1"/>
    </source>
</evidence>
<organism evidence="1 2">
    <name type="scientific">Agaricicola taiwanensis</name>
    <dbReference type="NCBI Taxonomy" id="591372"/>
    <lineage>
        <taxon>Bacteria</taxon>
        <taxon>Pseudomonadati</taxon>
        <taxon>Pseudomonadota</taxon>
        <taxon>Alphaproteobacteria</taxon>
        <taxon>Rhodobacterales</taxon>
        <taxon>Paracoccaceae</taxon>
        <taxon>Agaricicola</taxon>
    </lineage>
</organism>
<reference evidence="1" key="2">
    <citation type="submission" date="2020-09" db="EMBL/GenBank/DDBJ databases">
        <authorList>
            <person name="Sun Q."/>
            <person name="Sedlacek I."/>
        </authorList>
    </citation>
    <scope>NUCLEOTIDE SEQUENCE</scope>
    <source>
        <strain evidence="1">CCM 7684</strain>
    </source>
</reference>
<sequence length="151" mass="17025">MIELDEVEANVIRATIFEDKCTENPRKKFKQEVLRSFGDYHNDRRCNELVACAVALIKESDINGTAATKAAARVLDRACRSYRASLTVSSHISSAAKRAKLFKDYEVILDQLNQDQRVAAIFTVDQPLRDWFDGLAGQVLTVLSKYEGRNV</sequence>
<comment type="caution">
    <text evidence="1">The sequence shown here is derived from an EMBL/GenBank/DDBJ whole genome shotgun (WGS) entry which is preliminary data.</text>
</comment>
<dbReference type="EMBL" id="BMCP01000002">
    <property type="protein sequence ID" value="GGE38512.1"/>
    <property type="molecule type" value="Genomic_DNA"/>
</dbReference>
<keyword evidence="2" id="KW-1185">Reference proteome</keyword>
<evidence type="ECO:0000313" key="2">
    <source>
        <dbReference type="Proteomes" id="UP000602745"/>
    </source>
</evidence>
<dbReference type="RefSeq" id="WP_188409123.1">
    <property type="nucleotide sequence ID" value="NZ_BMCP01000002.1"/>
</dbReference>
<gene>
    <name evidence="1" type="ORF">GCM10007276_14750</name>
</gene>
<proteinExistence type="predicted"/>
<accession>A0A8J2VS53</accession>
<dbReference type="AlphaFoldDB" id="A0A8J2VS53"/>
<name>A0A8J2VS53_9RHOB</name>